<dbReference type="InterPro" id="IPR008763">
    <property type="entry name" value="Peptidase_S55"/>
</dbReference>
<sequence length="616" mass="64890">MTQYFTRFAHRAALALFGLSLLSVIPARAAQSPAESPALPPQPPATTTFFPLSQIHAGLQGVAYTVFQGTRPQPMGVEILGLLHDALGPHQDMILVRLEGKQPDYTGVVAGMSGSPVYVHGKLVGALSYRIGQFSKEPIGGVTPIQQMLEVRDLKPASPVADMQLASDNLPGDATESTTGLTPTAAGGGTLEPIETPLNFSGFSPAALQFWKQHARGLGMTDVSALGGGSDSHASDPGPLRPGDAVSAVMVSGDLQISATCTVTYVDAHHMLACGHPISQYGSVSIPMTRAEVLATLPSPMNSFKIINTTQTIGAITQDRASAILGVFGQQARTIPVTLHIDGPGTATPQTLHLHVIDQPQLTPLAVMVSVYQGLMQQNSYTSQASYHVTGTVQLAGYPALHLDNLVAPTSGFAANLLAALTVGARFTQIYDNASRRTPIQKVDLNIEQIPERLTASLIAAHADKSIVHAGDTVTLEASLLPWHGEIRNLRIPVTLPTSLPPGPVRLFLSDGPSLDQLLQPTAANKQPLSVAATIAQLNSDHPSDRLYVTLLAPQTQAALDGRTLPALPISMANVLDPLRQDHALTLHGESAIPVTSLPVHAMLSGKQVITLQVVD</sequence>
<dbReference type="KEGG" id="aca:ACP_2771"/>
<dbReference type="EMBL" id="CP001472">
    <property type="protein sequence ID" value="ACO33956.1"/>
    <property type="molecule type" value="Genomic_DNA"/>
</dbReference>
<dbReference type="eggNOG" id="COG3064">
    <property type="taxonomic scope" value="Bacteria"/>
</dbReference>
<feature type="domain" description="Peptidase S55" evidence="2">
    <location>
        <begin position="1"/>
        <end position="164"/>
    </location>
</feature>
<dbReference type="HOGENOM" id="CLU_023510_1_0_0"/>
<dbReference type="AlphaFoldDB" id="C1F379"/>
<evidence type="ECO:0000256" key="1">
    <source>
        <dbReference type="SAM" id="SignalP"/>
    </source>
</evidence>
<keyword evidence="4" id="KW-1185">Reference proteome</keyword>
<reference evidence="3 4" key="1">
    <citation type="journal article" date="2009" name="Appl. Environ. Microbiol.">
        <title>Three genomes from the phylum Acidobacteria provide insight into the lifestyles of these microorganisms in soils.</title>
        <authorList>
            <person name="Ward N.L."/>
            <person name="Challacombe J.F."/>
            <person name="Janssen P.H."/>
            <person name="Henrissat B."/>
            <person name="Coutinho P.M."/>
            <person name="Wu M."/>
            <person name="Xie G."/>
            <person name="Haft D.H."/>
            <person name="Sait M."/>
            <person name="Badger J."/>
            <person name="Barabote R.D."/>
            <person name="Bradley B."/>
            <person name="Brettin T.S."/>
            <person name="Brinkac L.M."/>
            <person name="Bruce D."/>
            <person name="Creasy T."/>
            <person name="Daugherty S.C."/>
            <person name="Davidsen T.M."/>
            <person name="DeBoy R.T."/>
            <person name="Detter J.C."/>
            <person name="Dodson R.J."/>
            <person name="Durkin A.S."/>
            <person name="Ganapathy A."/>
            <person name="Gwinn-Giglio M."/>
            <person name="Han C.S."/>
            <person name="Khouri H."/>
            <person name="Kiss H."/>
            <person name="Kothari S.P."/>
            <person name="Madupu R."/>
            <person name="Nelson K.E."/>
            <person name="Nelson W.C."/>
            <person name="Paulsen I."/>
            <person name="Penn K."/>
            <person name="Ren Q."/>
            <person name="Rosovitz M.J."/>
            <person name="Selengut J.D."/>
            <person name="Shrivastava S."/>
            <person name="Sullivan S.A."/>
            <person name="Tapia R."/>
            <person name="Thompson L.S."/>
            <person name="Watkins K.L."/>
            <person name="Yang Q."/>
            <person name="Yu C."/>
            <person name="Zafar N."/>
            <person name="Zhou L."/>
            <person name="Kuske C.R."/>
        </authorList>
    </citation>
    <scope>NUCLEOTIDE SEQUENCE [LARGE SCALE GENOMIC DNA]</scope>
    <source>
        <strain evidence="4">ATCC 51196 / DSM 11244 / BCRC 80197 / JCM 7670 / NBRC 15755 / NCIMB 13165 / 161</strain>
    </source>
</reference>
<proteinExistence type="predicted"/>
<dbReference type="PROSITE" id="PS51494">
    <property type="entry name" value="SPOIVB"/>
    <property type="match status" value="1"/>
</dbReference>
<keyword evidence="1" id="KW-0732">Signal</keyword>
<dbReference type="Proteomes" id="UP000002207">
    <property type="component" value="Chromosome"/>
</dbReference>
<evidence type="ECO:0000313" key="4">
    <source>
        <dbReference type="Proteomes" id="UP000002207"/>
    </source>
</evidence>
<feature type="signal peptide" evidence="1">
    <location>
        <begin position="1"/>
        <end position="29"/>
    </location>
</feature>
<dbReference type="RefSeq" id="WP_015897832.1">
    <property type="nucleotide sequence ID" value="NC_012483.1"/>
</dbReference>
<feature type="chain" id="PRO_5002909262" description="Peptidase S55 domain-containing protein" evidence="1">
    <location>
        <begin position="30"/>
        <end position="616"/>
    </location>
</feature>
<name>C1F379_ACIC5</name>
<dbReference type="OrthoDB" id="9765242at2"/>
<evidence type="ECO:0000259" key="2">
    <source>
        <dbReference type="PROSITE" id="PS51494"/>
    </source>
</evidence>
<gene>
    <name evidence="3" type="ordered locus">ACP_2771</name>
</gene>
<dbReference type="InParanoid" id="C1F379"/>
<protein>
    <recommendedName>
        <fullName evidence="2">Peptidase S55 domain-containing protein</fullName>
    </recommendedName>
</protein>
<organism evidence="3 4">
    <name type="scientific">Acidobacterium capsulatum (strain ATCC 51196 / DSM 11244 / BCRC 80197 / JCM 7670 / NBRC 15755 / NCIMB 13165 / 161)</name>
    <dbReference type="NCBI Taxonomy" id="240015"/>
    <lineage>
        <taxon>Bacteria</taxon>
        <taxon>Pseudomonadati</taxon>
        <taxon>Acidobacteriota</taxon>
        <taxon>Terriglobia</taxon>
        <taxon>Terriglobales</taxon>
        <taxon>Acidobacteriaceae</taxon>
        <taxon>Acidobacterium</taxon>
    </lineage>
</organism>
<accession>C1F379</accession>
<evidence type="ECO:0000313" key="3">
    <source>
        <dbReference type="EMBL" id="ACO33956.1"/>
    </source>
</evidence>
<dbReference type="STRING" id="240015.ACP_2771"/>